<reference evidence="2" key="2">
    <citation type="journal article" date="2021" name="PeerJ">
        <title>Extensive microbial diversity within the chicken gut microbiome revealed by metagenomics and culture.</title>
        <authorList>
            <person name="Gilroy R."/>
            <person name="Ravi A."/>
            <person name="Getino M."/>
            <person name="Pursley I."/>
            <person name="Horton D.L."/>
            <person name="Alikhan N.F."/>
            <person name="Baker D."/>
            <person name="Gharbi K."/>
            <person name="Hall N."/>
            <person name="Watson M."/>
            <person name="Adriaenssens E.M."/>
            <person name="Foster-Nyarko E."/>
            <person name="Jarju S."/>
            <person name="Secka A."/>
            <person name="Antonio M."/>
            <person name="Oren A."/>
            <person name="Chaudhuri R.R."/>
            <person name="La Ragione R."/>
            <person name="Hildebrand F."/>
            <person name="Pallen M.J."/>
        </authorList>
    </citation>
    <scope>NUCLEOTIDE SEQUENCE</scope>
    <source>
        <strain evidence="2">35461</strain>
    </source>
</reference>
<proteinExistence type="predicted"/>
<feature type="chain" id="PRO_5038986195" evidence="1">
    <location>
        <begin position="26"/>
        <end position="428"/>
    </location>
</feature>
<protein>
    <submittedName>
        <fullName evidence="2">Uncharacterized protein</fullName>
    </submittedName>
</protein>
<name>A0A9D1NNH7_9BACT</name>
<dbReference type="EMBL" id="DVOR01000125">
    <property type="protein sequence ID" value="HIV09249.1"/>
    <property type="molecule type" value="Genomic_DNA"/>
</dbReference>
<organism evidence="2 3">
    <name type="scientific">Candidatus Spyradenecus faecavium</name>
    <dbReference type="NCBI Taxonomy" id="2840947"/>
    <lineage>
        <taxon>Bacteria</taxon>
        <taxon>Pseudomonadati</taxon>
        <taxon>Lentisphaerota</taxon>
        <taxon>Lentisphaeria</taxon>
        <taxon>Lentisphaerales</taxon>
        <taxon>Lentisphaeraceae</taxon>
        <taxon>Lentisphaeraceae incertae sedis</taxon>
        <taxon>Candidatus Spyradenecus</taxon>
    </lineage>
</organism>
<reference evidence="2" key="1">
    <citation type="submission" date="2020-10" db="EMBL/GenBank/DDBJ databases">
        <authorList>
            <person name="Gilroy R."/>
        </authorList>
    </citation>
    <scope>NUCLEOTIDE SEQUENCE</scope>
    <source>
        <strain evidence="2">35461</strain>
    </source>
</reference>
<dbReference type="AlphaFoldDB" id="A0A9D1NNH7"/>
<comment type="caution">
    <text evidence="2">The sequence shown here is derived from an EMBL/GenBank/DDBJ whole genome shotgun (WGS) entry which is preliminary data.</text>
</comment>
<dbReference type="Proteomes" id="UP000886845">
    <property type="component" value="Unassembled WGS sequence"/>
</dbReference>
<sequence length="428" mass="48482">MMKHPIPLPFLLVAMAVLCGCSASAPVAPRVPTLRHCYAFSQEMSFDSVDFRDASGLLTARASQSRMSLTYRWKIPLVFARDRMRWSVQNEGLQTPDQANRSKRFEAYGFEDSPTGHYVSTLLQNTFCRPNLNDRYLSPMSLVPSHLDFLLDNLSQVIVEGSSSIVPSQCTPYIRQGDSSAVEQLFFDGSSGALFNPECFVRVPANPGELTKRYTVLYELKQELAGRAKLAGRDTLRQINHQLEIPFRVKPSFPWLTDGCPITVEYDPYFGLFTHIDANMELPKGDSIAVVAPACKRLIDSFTFHATRFQIHIDLQDDGLTIRPPYRRGQDIFEDKNRLFRVHFDPSAKDGHTLSLYKLSPTDGNSYILFDEAIVERVGAHEEERFEGTATDGTPIVVEVLSDRQIRVSWKVPKLRLPLTLTRTRSKR</sequence>
<feature type="signal peptide" evidence="1">
    <location>
        <begin position="1"/>
        <end position="25"/>
    </location>
</feature>
<evidence type="ECO:0000256" key="1">
    <source>
        <dbReference type="SAM" id="SignalP"/>
    </source>
</evidence>
<dbReference type="PROSITE" id="PS51257">
    <property type="entry name" value="PROKAR_LIPOPROTEIN"/>
    <property type="match status" value="1"/>
</dbReference>
<accession>A0A9D1NNH7</accession>
<keyword evidence="1" id="KW-0732">Signal</keyword>
<evidence type="ECO:0000313" key="2">
    <source>
        <dbReference type="EMBL" id="HIV09249.1"/>
    </source>
</evidence>
<gene>
    <name evidence="2" type="ORF">IAC79_03955</name>
</gene>
<evidence type="ECO:0000313" key="3">
    <source>
        <dbReference type="Proteomes" id="UP000886845"/>
    </source>
</evidence>